<reference evidence="1 2" key="1">
    <citation type="journal article" date="2020" name="Microbiome">
        <title>Single-cell genomics of uncultured bacteria reveals dietary fiber responders in the mouse gut microbiota.</title>
        <authorList>
            <person name="Chijiiwa R."/>
            <person name="Hosokawa M."/>
            <person name="Kogawa M."/>
            <person name="Nishikawa Y."/>
            <person name="Ide K."/>
            <person name="Sakanashi C."/>
            <person name="Takahashi K."/>
            <person name="Takeyama H."/>
        </authorList>
    </citation>
    <scope>NUCLEOTIDE SEQUENCE [LARGE SCALE GENOMIC DNA]</scope>
    <source>
        <strain evidence="1">IMSAGC_001</strain>
    </source>
</reference>
<proteinExistence type="predicted"/>
<gene>
    <name evidence="1" type="ORF">IMSAGC001_03566</name>
</gene>
<dbReference type="AlphaFoldDB" id="A0A7J0A6V8"/>
<organism evidence="1 2">
    <name type="scientific">Bacteroides acidifaciens</name>
    <dbReference type="NCBI Taxonomy" id="85831"/>
    <lineage>
        <taxon>Bacteria</taxon>
        <taxon>Pseudomonadati</taxon>
        <taxon>Bacteroidota</taxon>
        <taxon>Bacteroidia</taxon>
        <taxon>Bacteroidales</taxon>
        <taxon>Bacteroidaceae</taxon>
        <taxon>Bacteroides</taxon>
    </lineage>
</organism>
<dbReference type="Proteomes" id="UP000491181">
    <property type="component" value="Unassembled WGS sequence"/>
</dbReference>
<name>A0A7J0A6V8_9BACE</name>
<evidence type="ECO:0000313" key="2">
    <source>
        <dbReference type="Proteomes" id="UP000491181"/>
    </source>
</evidence>
<comment type="caution">
    <text evidence="1">The sequence shown here is derived from an EMBL/GenBank/DDBJ whole genome shotgun (WGS) entry which is preliminary data.</text>
</comment>
<evidence type="ECO:0000313" key="1">
    <source>
        <dbReference type="EMBL" id="GFH88125.1"/>
    </source>
</evidence>
<accession>A0A7J0A6V8</accession>
<protein>
    <submittedName>
        <fullName evidence="1">Uncharacterized protein</fullName>
    </submittedName>
</protein>
<dbReference type="EMBL" id="BLLS01000160">
    <property type="protein sequence ID" value="GFH88125.1"/>
    <property type="molecule type" value="Genomic_DNA"/>
</dbReference>
<sequence length="146" mass="17720">MYVVSTVLCACRNYKGGPPYMTLVNNSDIDISIQTSYPENIQEDSMILCHYGLFYGVYDLKVDSLFKFFYWGWEDCYRNPAGWYDYFETYKYIQYLIMDRDTFWKYHSEPCDTIRKYVPVLHVYRLTLEDLERMNWTVVYPPEEED</sequence>